<dbReference type="Pfam" id="PF10993">
    <property type="entry name" value="DUF2818"/>
    <property type="match status" value="1"/>
</dbReference>
<proteinExistence type="predicted"/>
<feature type="transmembrane region" description="Helical" evidence="1">
    <location>
        <begin position="45"/>
        <end position="65"/>
    </location>
</feature>
<dbReference type="KEGG" id="cpis:HS961_18030"/>
<keyword evidence="1" id="KW-0812">Transmembrane</keyword>
<evidence type="ECO:0000256" key="1">
    <source>
        <dbReference type="SAM" id="Phobius"/>
    </source>
</evidence>
<reference evidence="2 3" key="1">
    <citation type="journal article" date="2020" name="G3 (Bethesda)">
        <title>CeMbio - The Caenorhabditis elegans Microbiome Resource.</title>
        <authorList>
            <person name="Dirksen P."/>
            <person name="Assie A."/>
            <person name="Zimmermann J."/>
            <person name="Zhang F."/>
            <person name="Tietje A.M."/>
            <person name="Marsh S.A."/>
            <person name="Felix M.A."/>
            <person name="Shapira M."/>
            <person name="Kaleta C."/>
            <person name="Schulenburg H."/>
            <person name="Samuel B."/>
        </authorList>
    </citation>
    <scope>NUCLEOTIDE SEQUENCE [LARGE SCALE GENOMIC DNA]</scope>
    <source>
        <strain evidence="2 3">BIGb0172</strain>
    </source>
</reference>
<gene>
    <name evidence="2" type="ORF">HS961_18030</name>
</gene>
<evidence type="ECO:0000313" key="3">
    <source>
        <dbReference type="Proteomes" id="UP000515240"/>
    </source>
</evidence>
<dbReference type="PIRSF" id="PIRSF019883">
    <property type="entry name" value="UCP019883"/>
    <property type="match status" value="1"/>
</dbReference>
<keyword evidence="1" id="KW-1133">Transmembrane helix</keyword>
<dbReference type="AlphaFoldDB" id="A0A7G5EKQ5"/>
<protein>
    <submittedName>
        <fullName evidence="2">DUF2818 family protein</fullName>
    </submittedName>
</protein>
<accession>A0A7G5EKQ5</accession>
<keyword evidence="1" id="KW-0472">Membrane</keyword>
<keyword evidence="3" id="KW-1185">Reference proteome</keyword>
<dbReference type="EMBL" id="CP058554">
    <property type="protein sequence ID" value="QMV74580.1"/>
    <property type="molecule type" value="Genomic_DNA"/>
</dbReference>
<feature type="transmembrane region" description="Helical" evidence="1">
    <location>
        <begin position="77"/>
        <end position="100"/>
    </location>
</feature>
<name>A0A7G5EKQ5_9BURK</name>
<sequence length="108" mass="11789">MSITASIWLVIVAGFVAANLPFLNHRILAAGPVCGQGSDDGKALWIRLVELVALYFLIGSFAMLLEGRGGQRSSQGWEFYAVTGTLFLTFAFPGFAYQYLLRKVRTPG</sequence>
<dbReference type="Proteomes" id="UP000515240">
    <property type="component" value="Chromosome"/>
</dbReference>
<dbReference type="RefSeq" id="WP_182324358.1">
    <property type="nucleotide sequence ID" value="NZ_CP058554.1"/>
</dbReference>
<evidence type="ECO:0000313" key="2">
    <source>
        <dbReference type="EMBL" id="QMV74580.1"/>
    </source>
</evidence>
<organism evidence="2 3">
    <name type="scientific">Comamonas piscis</name>
    <dbReference type="NCBI Taxonomy" id="1562974"/>
    <lineage>
        <taxon>Bacteria</taxon>
        <taxon>Pseudomonadati</taxon>
        <taxon>Pseudomonadota</taxon>
        <taxon>Betaproteobacteria</taxon>
        <taxon>Burkholderiales</taxon>
        <taxon>Comamonadaceae</taxon>
        <taxon>Comamonas</taxon>
    </lineage>
</organism>
<dbReference type="InterPro" id="IPR016768">
    <property type="entry name" value="UCP019883"/>
</dbReference>